<dbReference type="InterPro" id="IPR006626">
    <property type="entry name" value="PbH1"/>
</dbReference>
<sequence length="950" mass="105748">MWVNKLIVFLLVAVFLITSVQNSAFAREIVVDANNSSADFRSIQEAVSNSSSGDVIFVYSGFYNESVDIGVQNISILSDSENPNDTIIRALKLSANNITVSGLSIRENLVLKGRPTDEVSHGKIENCTVKNNILESGVYADQCYNSTIEKNVVLNSGISIEGPWADSNFTISDNLIVNGGIGISHGSDNCVLFNNTLLNGGIGVVEGGSYKILGNYISNSPESGIFLSEASSDIENNTIVNCSNGIYITRFTGSNIVYNNTLMSNDKGIYVGDSGGNLFSNNKILRNNIGILVGGFTMEQAGVNSLLNNTISNNNIGISLEDDSSGNLVSNNRVELNKQYGIYINQVSESPYNGTNRFYNNIFNNTINFFNDTGNYTGNYYIAKATNISAGKISVALNTTKTSGTNIIDGSYLGGNFWAKPDRTGFSQTCNDWNRDGIGDSVYTASAYDVDSLPLVSRSKDQQPVFPVANFSVNVTAGYVPLSIQFTDFSQNATSRIWDFDNDGVTDSTDKTPVYVYPISGTYTVNLTVSNANGTSSRLYPVTASNRPQYNLTETQITTNKSNQTMPVIYGDKIIFLDDRNGWRHYDIYMYDLFTSKETQITTNSLYYDPNTKLAIYGDRIVWADYRNEKKDLYMYNLSTNKEIQITNSGKAGNPAIYGDRIVYTDIRDIRSGNADIYMYDLSTSRETQVTTNESRQEYPAIYKDRIVWQDYRNGNDTRSKTDIYMYNLSTSAETRVTTSGLASNPKIYGDRLVYMNGSQIYMYDLFTSKETKITAYESIQFSPTIYGERIVWEDYRNRNNDVYMYNLSTHTETQITSNKSGQSSPAIYGDKIVWMDSRKYTDVFPYANLDIYICNISEIDPLLKTPVADFFANITSGNAPLKVLFTDNSTGSPNFWHWDFGDSIKSKRALNATHTFTEPGEYDVSLTVTNENGSNTRIMPKYITVSKNK</sequence>
<evidence type="ECO:0000313" key="2">
    <source>
        <dbReference type="EMBL" id="PAV14363.1"/>
    </source>
</evidence>
<dbReference type="InterPro" id="IPR011042">
    <property type="entry name" value="6-blade_b-propeller_TolB-like"/>
</dbReference>
<dbReference type="PANTHER" id="PTHR36842">
    <property type="entry name" value="PROTEIN TOLB HOMOLOG"/>
    <property type="match status" value="1"/>
</dbReference>
<dbReference type="InterPro" id="IPR000601">
    <property type="entry name" value="PKD_dom"/>
</dbReference>
<dbReference type="EMBL" id="LMVP01000012">
    <property type="protein sequence ID" value="PAV14363.1"/>
    <property type="molecule type" value="Genomic_DNA"/>
</dbReference>
<dbReference type="PROSITE" id="PS50093">
    <property type="entry name" value="PKD"/>
    <property type="match status" value="2"/>
</dbReference>
<dbReference type="InterPro" id="IPR035986">
    <property type="entry name" value="PKD_dom_sf"/>
</dbReference>
<dbReference type="Gene3D" id="2.160.20.10">
    <property type="entry name" value="Single-stranded right-handed beta-helix, Pectin lyase-like"/>
    <property type="match status" value="2"/>
</dbReference>
<dbReference type="Proteomes" id="UP000218164">
    <property type="component" value="Unassembled WGS sequence"/>
</dbReference>
<feature type="domain" description="PKD" evidence="1">
    <location>
        <begin position="498"/>
        <end position="537"/>
    </location>
</feature>
<dbReference type="FunFam" id="2.60.40.10:FF:000270">
    <property type="entry name" value="Cell surface protein"/>
    <property type="match status" value="2"/>
</dbReference>
<gene>
    <name evidence="2" type="ORF">ASJ81_14165</name>
</gene>
<dbReference type="InterPro" id="IPR011050">
    <property type="entry name" value="Pectin_lyase_fold/virulence"/>
</dbReference>
<dbReference type="NCBIfam" id="TIGR04275">
    <property type="entry name" value="beta_prop_Msarc"/>
    <property type="match status" value="7"/>
</dbReference>
<dbReference type="Gene3D" id="2.60.40.10">
    <property type="entry name" value="Immunoglobulins"/>
    <property type="match status" value="2"/>
</dbReference>
<dbReference type="SUPFAM" id="SSF69304">
    <property type="entry name" value="Tricorn protease N-terminal domain"/>
    <property type="match status" value="2"/>
</dbReference>
<dbReference type="SUPFAM" id="SSF49299">
    <property type="entry name" value="PKD domain"/>
    <property type="match status" value="1"/>
</dbReference>
<dbReference type="OrthoDB" id="146042at2157"/>
<keyword evidence="3" id="KW-1185">Reference proteome</keyword>
<dbReference type="NCBIfam" id="TIGR03804">
    <property type="entry name" value="para_beta_helix"/>
    <property type="match status" value="3"/>
</dbReference>
<protein>
    <submittedName>
        <fullName evidence="2">Cell surface protein</fullName>
    </submittedName>
</protein>
<dbReference type="CDD" id="cd00146">
    <property type="entry name" value="PKD"/>
    <property type="match status" value="2"/>
</dbReference>
<proteinExistence type="predicted"/>
<name>A0A2A2HYT6_9EURY</name>
<accession>A0A2A2HYT6</accession>
<feature type="domain" description="PKD" evidence="1">
    <location>
        <begin position="867"/>
        <end position="937"/>
    </location>
</feature>
<dbReference type="PANTHER" id="PTHR36842:SF1">
    <property type="entry name" value="PROTEIN TOLB"/>
    <property type="match status" value="1"/>
</dbReference>
<dbReference type="InterPro" id="IPR022409">
    <property type="entry name" value="PKD/Chitinase_dom"/>
</dbReference>
<dbReference type="SMART" id="SM00710">
    <property type="entry name" value="PbH1"/>
    <property type="match status" value="9"/>
</dbReference>
<dbReference type="Pfam" id="PF05048">
    <property type="entry name" value="NosD"/>
    <property type="match status" value="1"/>
</dbReference>
<dbReference type="RefSeq" id="WP_095642873.1">
    <property type="nucleotide sequence ID" value="NZ_LMVP01000012.1"/>
</dbReference>
<dbReference type="AlphaFoldDB" id="A0A2A2HYT6"/>
<reference evidence="2 3" key="1">
    <citation type="journal article" date="2017" name="BMC Genomics">
        <title>Genomic analysis of methanogenic archaea reveals a shift towards energy conservation.</title>
        <authorList>
            <person name="Gilmore S.P."/>
            <person name="Henske J.K."/>
            <person name="Sexton J.A."/>
            <person name="Solomon K.V."/>
            <person name="Seppala S."/>
            <person name="Yoo J.I."/>
            <person name="Huyett L.M."/>
            <person name="Pressman A."/>
            <person name="Cogan J.Z."/>
            <person name="Kivenson V."/>
            <person name="Peng X."/>
            <person name="Tan Y."/>
            <person name="Valentine D.L."/>
            <person name="O'Malley M.A."/>
        </authorList>
    </citation>
    <scope>NUCLEOTIDE SEQUENCE [LARGE SCALE GENOMIC DNA]</scope>
    <source>
        <strain evidence="2 3">MC-15</strain>
    </source>
</reference>
<comment type="caution">
    <text evidence="2">The sequence shown here is derived from an EMBL/GenBank/DDBJ whole genome shotgun (WGS) entry which is preliminary data.</text>
</comment>
<evidence type="ECO:0000313" key="3">
    <source>
        <dbReference type="Proteomes" id="UP000218164"/>
    </source>
</evidence>
<dbReference type="SUPFAM" id="SSF51126">
    <property type="entry name" value="Pectin lyase-like"/>
    <property type="match status" value="2"/>
</dbReference>
<dbReference type="InterPro" id="IPR012334">
    <property type="entry name" value="Pectin_lyas_fold"/>
</dbReference>
<dbReference type="InterPro" id="IPR007742">
    <property type="entry name" value="NosD_dom"/>
</dbReference>
<dbReference type="InterPro" id="IPR027618">
    <property type="entry name" value="Beta_prop_Msarc"/>
</dbReference>
<dbReference type="InterPro" id="IPR013783">
    <property type="entry name" value="Ig-like_fold"/>
</dbReference>
<dbReference type="InterPro" id="IPR022441">
    <property type="entry name" value="Para_beta_helix_rpt-2"/>
</dbReference>
<dbReference type="Pfam" id="PF18911">
    <property type="entry name" value="PKD_4"/>
    <property type="match status" value="2"/>
</dbReference>
<dbReference type="SMART" id="SM00089">
    <property type="entry name" value="PKD"/>
    <property type="match status" value="2"/>
</dbReference>
<organism evidence="2 3">
    <name type="scientific">Methanosarcina spelaei</name>
    <dbReference type="NCBI Taxonomy" id="1036679"/>
    <lineage>
        <taxon>Archaea</taxon>
        <taxon>Methanobacteriati</taxon>
        <taxon>Methanobacteriota</taxon>
        <taxon>Stenosarchaea group</taxon>
        <taxon>Methanomicrobia</taxon>
        <taxon>Methanosarcinales</taxon>
        <taxon>Methanosarcinaceae</taxon>
        <taxon>Methanosarcina</taxon>
    </lineage>
</organism>
<dbReference type="Gene3D" id="2.120.10.30">
    <property type="entry name" value="TolB, C-terminal domain"/>
    <property type="match status" value="2"/>
</dbReference>
<evidence type="ECO:0000259" key="1">
    <source>
        <dbReference type="PROSITE" id="PS50093"/>
    </source>
</evidence>